<keyword evidence="5 7" id="KW-0012">Acyltransferase</keyword>
<dbReference type="PANTHER" id="PTHR43480:SF1">
    <property type="entry name" value="ACYL-[ACYL-CARRIER-PROTEIN]--UDP-N-ACETYLGLUCOSAMINE O-ACYLTRANSFERASE, MITOCHONDRIAL-RELATED"/>
    <property type="match status" value="1"/>
</dbReference>
<dbReference type="Pfam" id="PF00132">
    <property type="entry name" value="Hexapep"/>
    <property type="match status" value="1"/>
</dbReference>
<dbReference type="EC" id="2.3.1.129" evidence="7"/>
<dbReference type="InterPro" id="IPR010137">
    <property type="entry name" value="Lipid_A_LpxA"/>
</dbReference>
<evidence type="ECO:0000313" key="7">
    <source>
        <dbReference type="EMBL" id="EKO14244.1"/>
    </source>
</evidence>
<evidence type="ECO:0000256" key="5">
    <source>
        <dbReference type="ARBA" id="ARBA00023315"/>
    </source>
</evidence>
<dbReference type="GO" id="GO:0008780">
    <property type="term" value="F:acyl-[acyl-carrier-protein]-UDP-N-acetylglucosamine O-acyltransferase activity"/>
    <property type="evidence" value="ECO:0007669"/>
    <property type="project" value="UniProtKB-EC"/>
</dbReference>
<dbReference type="PIRSF" id="PIRSF000456">
    <property type="entry name" value="UDP-GlcNAc_acltr"/>
    <property type="match status" value="1"/>
</dbReference>
<organism evidence="7 8">
    <name type="scientific">Leptospira kirschneri str. H1</name>
    <dbReference type="NCBI Taxonomy" id="1049966"/>
    <lineage>
        <taxon>Bacteria</taxon>
        <taxon>Pseudomonadati</taxon>
        <taxon>Spirochaetota</taxon>
        <taxon>Spirochaetia</taxon>
        <taxon>Leptospirales</taxon>
        <taxon>Leptospiraceae</taxon>
        <taxon>Leptospira</taxon>
    </lineage>
</organism>
<evidence type="ECO:0000256" key="1">
    <source>
        <dbReference type="ARBA" id="ARBA00022516"/>
    </source>
</evidence>
<dbReference type="PANTHER" id="PTHR43480">
    <property type="entry name" value="ACYL-[ACYL-CARRIER-PROTEIN]--UDP-N-ACETYLGLUCOSAMINE O-ACYLTRANSFERASE"/>
    <property type="match status" value="1"/>
</dbReference>
<dbReference type="NCBIfam" id="NF003657">
    <property type="entry name" value="PRK05289.1"/>
    <property type="match status" value="1"/>
</dbReference>
<keyword evidence="2" id="KW-0441">Lipid A biosynthesis</keyword>
<comment type="caution">
    <text evidence="7">The sequence shown here is derived from an EMBL/GenBank/DDBJ whole genome shotgun (WGS) entry which is preliminary data.</text>
</comment>
<dbReference type="Gene3D" id="2.160.10.10">
    <property type="entry name" value="Hexapeptide repeat proteins"/>
    <property type="match status" value="1"/>
</dbReference>
<dbReference type="InterPro" id="IPR029098">
    <property type="entry name" value="Acetyltransf_C"/>
</dbReference>
<evidence type="ECO:0000256" key="4">
    <source>
        <dbReference type="ARBA" id="ARBA00023098"/>
    </source>
</evidence>
<dbReference type="InterPro" id="IPR037157">
    <property type="entry name" value="Acetyltransf_C_sf"/>
</dbReference>
<dbReference type="Proteomes" id="UP000006253">
    <property type="component" value="Unassembled WGS sequence"/>
</dbReference>
<dbReference type="GO" id="GO:0016020">
    <property type="term" value="C:membrane"/>
    <property type="evidence" value="ECO:0007669"/>
    <property type="project" value="GOC"/>
</dbReference>
<dbReference type="SUPFAM" id="SSF51161">
    <property type="entry name" value="Trimeric LpxA-like enzymes"/>
    <property type="match status" value="1"/>
</dbReference>
<protein>
    <submittedName>
        <fullName evidence="7">Acyl-[acyl-carrier-protein]-UDP-N-acetylglucosamine O-acyltransferase</fullName>
        <ecNumber evidence="7">2.3.1.129</ecNumber>
    </submittedName>
</protein>
<evidence type="ECO:0000256" key="2">
    <source>
        <dbReference type="ARBA" id="ARBA00022556"/>
    </source>
</evidence>
<dbReference type="InterPro" id="IPR001451">
    <property type="entry name" value="Hexapep"/>
</dbReference>
<dbReference type="Gene3D" id="1.20.1180.10">
    <property type="entry name" value="Udp N-acetylglucosamine O-acyltransferase, C-terminal domain"/>
    <property type="match status" value="1"/>
</dbReference>
<evidence type="ECO:0000313" key="8">
    <source>
        <dbReference type="Proteomes" id="UP000006253"/>
    </source>
</evidence>
<reference evidence="7 8" key="1">
    <citation type="submission" date="2012-10" db="EMBL/GenBank/DDBJ databases">
        <authorList>
            <person name="Harkins D.M."/>
            <person name="Durkin A.S."/>
            <person name="Brinkac L.M."/>
            <person name="Selengut J.D."/>
            <person name="Sanka R."/>
            <person name="DePew J."/>
            <person name="Purushe J."/>
            <person name="Peacock S.J."/>
            <person name="Thaipadungpanit J."/>
            <person name="Wuthiekanun V.W."/>
            <person name="Day N.P."/>
            <person name="Vinetz J.M."/>
            <person name="Sutton G.G."/>
            <person name="Nelson W.C."/>
            <person name="Fouts D.E."/>
        </authorList>
    </citation>
    <scope>NUCLEOTIDE SEQUENCE [LARGE SCALE GENOMIC DNA]</scope>
    <source>
        <strain evidence="7 8">H1</strain>
    </source>
</reference>
<dbReference type="CDD" id="cd03351">
    <property type="entry name" value="LbH_UDP-GlcNAc_AT"/>
    <property type="match status" value="1"/>
</dbReference>
<dbReference type="InterPro" id="IPR011004">
    <property type="entry name" value="Trimer_LpxA-like_sf"/>
</dbReference>
<dbReference type="RefSeq" id="WP_004766609.1">
    <property type="nucleotide sequence ID" value="NZ_AHMY02000058.1"/>
</dbReference>
<evidence type="ECO:0000259" key="6">
    <source>
        <dbReference type="Pfam" id="PF13720"/>
    </source>
</evidence>
<sequence>MKIHPTAIIDPKAELHESVEVGPYSIIEGNVSIQEGTIIESHVKICAGSEIGKFNRFHQGAVIGVMPQDLGFNQQLLTKTVIGDHNIFREYSNIHKGTKEDSPTVIGNKNYFMGNSHVGHDCILGNNNILTHGCVLAGHVTLGNFSFISGLAAVHQFCFVGDYAMVAGLAKVVQDVPPYSTVDGNPSTVVGLNSVGMKRAGFSPDVRNAIKHAYKVIYHSGISTRKALDELEASGNLIEQVKYIIKFFRDSDRGVTNHR</sequence>
<dbReference type="NCBIfam" id="TIGR01852">
    <property type="entry name" value="lipid_A_lpxA"/>
    <property type="match status" value="1"/>
</dbReference>
<dbReference type="GO" id="GO:0009245">
    <property type="term" value="P:lipid A biosynthetic process"/>
    <property type="evidence" value="ECO:0007669"/>
    <property type="project" value="UniProtKB-KW"/>
</dbReference>
<proteinExistence type="predicted"/>
<evidence type="ECO:0000256" key="3">
    <source>
        <dbReference type="ARBA" id="ARBA00022679"/>
    </source>
</evidence>
<accession>A0A0E2AZ78</accession>
<gene>
    <name evidence="7" type="primary">lpxA</name>
    <name evidence="7" type="ORF">LEP1GSC081_0778</name>
</gene>
<dbReference type="EMBL" id="AHMY02000058">
    <property type="protein sequence ID" value="EKO14244.1"/>
    <property type="molecule type" value="Genomic_DNA"/>
</dbReference>
<keyword evidence="3 7" id="KW-0808">Transferase</keyword>
<keyword evidence="1" id="KW-0444">Lipid biosynthesis</keyword>
<dbReference type="AlphaFoldDB" id="A0A0E2AZ78"/>
<feature type="domain" description="UDP N-acetylglucosamine O-acyltransferase C-terminal" evidence="6">
    <location>
        <begin position="175"/>
        <end position="255"/>
    </location>
</feature>
<dbReference type="Pfam" id="PF13720">
    <property type="entry name" value="Acetyltransf_11"/>
    <property type="match status" value="1"/>
</dbReference>
<keyword evidence="4" id="KW-0443">Lipid metabolism</keyword>
<name>A0A0E2AZ78_9LEPT</name>